<keyword evidence="6 10" id="KW-0378">Hydrolase</keyword>
<proteinExistence type="inferred from homology"/>
<protein>
    <recommendedName>
        <fullName evidence="4">NAD(+) diphosphatase</fullName>
        <ecNumber evidence="4">3.6.1.22</ecNumber>
    </recommendedName>
</protein>
<dbReference type="Pfam" id="PF00293">
    <property type="entry name" value="NUDIX"/>
    <property type="match status" value="1"/>
</dbReference>
<dbReference type="InterPro" id="IPR000086">
    <property type="entry name" value="NUDIX_hydrolase_dom"/>
</dbReference>
<dbReference type="Gene3D" id="3.90.79.20">
    <property type="match status" value="1"/>
</dbReference>
<dbReference type="PANTHER" id="PTHR42904:SF6">
    <property type="entry name" value="NAD-CAPPED RNA HYDROLASE NUDT12"/>
    <property type="match status" value="1"/>
</dbReference>
<evidence type="ECO:0000259" key="11">
    <source>
        <dbReference type="PROSITE" id="PS51462"/>
    </source>
</evidence>
<evidence type="ECO:0000313" key="13">
    <source>
        <dbReference type="Proteomes" id="UP001500635"/>
    </source>
</evidence>
<comment type="catalytic activity">
    <reaction evidence="9">
        <text>a 5'-end NAD(+)-phospho-ribonucleoside in mRNA + H2O = a 5'-end phospho-adenosine-phospho-ribonucleoside in mRNA + beta-nicotinamide D-ribonucleotide + 2 H(+)</text>
        <dbReference type="Rhea" id="RHEA:60876"/>
        <dbReference type="Rhea" id="RHEA-COMP:15698"/>
        <dbReference type="Rhea" id="RHEA-COMP:15719"/>
        <dbReference type="ChEBI" id="CHEBI:14649"/>
        <dbReference type="ChEBI" id="CHEBI:15377"/>
        <dbReference type="ChEBI" id="CHEBI:15378"/>
        <dbReference type="ChEBI" id="CHEBI:144029"/>
        <dbReference type="ChEBI" id="CHEBI:144051"/>
    </reaction>
    <physiologicalReaction direction="left-to-right" evidence="9">
        <dbReference type="Rhea" id="RHEA:60877"/>
    </physiologicalReaction>
</comment>
<reference evidence="13" key="1">
    <citation type="journal article" date="2019" name="Int. J. Syst. Evol. Microbiol.">
        <title>The Global Catalogue of Microorganisms (GCM) 10K type strain sequencing project: providing services to taxonomists for standard genome sequencing and annotation.</title>
        <authorList>
            <consortium name="The Broad Institute Genomics Platform"/>
            <consortium name="The Broad Institute Genome Sequencing Center for Infectious Disease"/>
            <person name="Wu L."/>
            <person name="Ma J."/>
        </authorList>
    </citation>
    <scope>NUCLEOTIDE SEQUENCE [LARGE SCALE GENOMIC DNA]</scope>
    <source>
        <strain evidence="13">JCM 17688</strain>
    </source>
</reference>
<dbReference type="InterPro" id="IPR049734">
    <property type="entry name" value="NudC-like_C"/>
</dbReference>
<evidence type="ECO:0000256" key="6">
    <source>
        <dbReference type="ARBA" id="ARBA00022801"/>
    </source>
</evidence>
<dbReference type="EMBL" id="BAABFR010000027">
    <property type="protein sequence ID" value="GAA4391984.1"/>
    <property type="molecule type" value="Genomic_DNA"/>
</dbReference>
<dbReference type="EC" id="3.6.1.22" evidence="4"/>
<organism evidence="12 13">
    <name type="scientific">Tsukamurella soli</name>
    <dbReference type="NCBI Taxonomy" id="644556"/>
    <lineage>
        <taxon>Bacteria</taxon>
        <taxon>Bacillati</taxon>
        <taxon>Actinomycetota</taxon>
        <taxon>Actinomycetes</taxon>
        <taxon>Mycobacteriales</taxon>
        <taxon>Tsukamurellaceae</taxon>
        <taxon>Tsukamurella</taxon>
    </lineage>
</organism>
<name>A0ABP8JK49_9ACTN</name>
<dbReference type="NCBIfam" id="NF001299">
    <property type="entry name" value="PRK00241.1"/>
    <property type="match status" value="1"/>
</dbReference>
<keyword evidence="13" id="KW-1185">Reference proteome</keyword>
<dbReference type="InterPro" id="IPR015797">
    <property type="entry name" value="NUDIX_hydrolase-like_dom_sf"/>
</dbReference>
<evidence type="ECO:0000256" key="9">
    <source>
        <dbReference type="ARBA" id="ARBA00023679"/>
    </source>
</evidence>
<evidence type="ECO:0000256" key="2">
    <source>
        <dbReference type="ARBA" id="ARBA00001947"/>
    </source>
</evidence>
<sequence>MATVPTFELSSPPLLSRYHVDRADELRGDADALDSAWPAAAVVRVDRRGRFPLAESGALDYVPGADVSTQRPDDAVLVGRVDGRLVFAVRVPDVDGGSAGDLRLAGLSLPPVDAAVVAASIAMLNWHASAAFSPVDGAPTVPGRGGWVRVNSATGAEEFPRTDAAMITLVHDGAGAVLLGRQGVWPERRFSLFAGFVEPGESLEQCVARELREEVGIEATDIAYVASQPWPFPRSLMLGFEARADRDAPLQFNDGEIAEARWFTRAEVRAALAAGDWADEAADSPLLLPNSISIARGLIEAWAAV</sequence>
<dbReference type="InterPro" id="IPR015376">
    <property type="entry name" value="Znr_NADH_PPase"/>
</dbReference>
<evidence type="ECO:0000256" key="4">
    <source>
        <dbReference type="ARBA" id="ARBA00012381"/>
    </source>
</evidence>
<keyword evidence="7" id="KW-0460">Magnesium</keyword>
<dbReference type="PANTHER" id="PTHR42904">
    <property type="entry name" value="NUDIX HYDROLASE, NUDC SUBFAMILY"/>
    <property type="match status" value="1"/>
</dbReference>
<evidence type="ECO:0000256" key="3">
    <source>
        <dbReference type="ARBA" id="ARBA00009595"/>
    </source>
</evidence>
<comment type="cofactor">
    <cofactor evidence="1">
        <name>Mg(2+)</name>
        <dbReference type="ChEBI" id="CHEBI:18420"/>
    </cofactor>
</comment>
<dbReference type="PROSITE" id="PS00893">
    <property type="entry name" value="NUDIX_BOX"/>
    <property type="match status" value="1"/>
</dbReference>
<dbReference type="InterPro" id="IPR020084">
    <property type="entry name" value="NUDIX_hydrolase_CS"/>
</dbReference>
<dbReference type="PROSITE" id="PS51462">
    <property type="entry name" value="NUDIX"/>
    <property type="match status" value="1"/>
</dbReference>
<dbReference type="PRINTS" id="PR00502">
    <property type="entry name" value="NUDIXFAMILY"/>
</dbReference>
<comment type="caution">
    <text evidence="12">The sequence shown here is derived from an EMBL/GenBank/DDBJ whole genome shotgun (WGS) entry which is preliminary data.</text>
</comment>
<dbReference type="Pfam" id="PF09297">
    <property type="entry name" value="Zn_ribbon_NUD"/>
    <property type="match status" value="1"/>
</dbReference>
<keyword evidence="8" id="KW-0520">NAD</keyword>
<evidence type="ECO:0000256" key="8">
    <source>
        <dbReference type="ARBA" id="ARBA00023027"/>
    </source>
</evidence>
<evidence type="ECO:0000256" key="5">
    <source>
        <dbReference type="ARBA" id="ARBA00022723"/>
    </source>
</evidence>
<evidence type="ECO:0000256" key="1">
    <source>
        <dbReference type="ARBA" id="ARBA00001946"/>
    </source>
</evidence>
<comment type="similarity">
    <text evidence="3">Belongs to the Nudix hydrolase family. NudC subfamily.</text>
</comment>
<keyword evidence="5" id="KW-0479">Metal-binding</keyword>
<dbReference type="SUPFAM" id="SSF55811">
    <property type="entry name" value="Nudix"/>
    <property type="match status" value="1"/>
</dbReference>
<dbReference type="RefSeq" id="WP_425584368.1">
    <property type="nucleotide sequence ID" value="NZ_BAABFR010000027.1"/>
</dbReference>
<comment type="cofactor">
    <cofactor evidence="2">
        <name>Zn(2+)</name>
        <dbReference type="ChEBI" id="CHEBI:29105"/>
    </cofactor>
</comment>
<dbReference type="Proteomes" id="UP001500635">
    <property type="component" value="Unassembled WGS sequence"/>
</dbReference>
<accession>A0ABP8JK49</accession>
<dbReference type="CDD" id="cd03429">
    <property type="entry name" value="NUDIX_NADH_pyrophosphatase_Nudt13"/>
    <property type="match status" value="1"/>
</dbReference>
<feature type="domain" description="Nudix hydrolase" evidence="11">
    <location>
        <begin position="160"/>
        <end position="285"/>
    </location>
</feature>
<gene>
    <name evidence="12" type="primary">nudC</name>
    <name evidence="12" type="ORF">GCM10023147_21410</name>
</gene>
<dbReference type="Gene3D" id="3.90.79.10">
    <property type="entry name" value="Nucleoside Triphosphate Pyrophosphohydrolase"/>
    <property type="match status" value="1"/>
</dbReference>
<dbReference type="InterPro" id="IPR050241">
    <property type="entry name" value="NAD-cap_RNA_hydrolase_NudC"/>
</dbReference>
<evidence type="ECO:0000256" key="10">
    <source>
        <dbReference type="RuleBase" id="RU003476"/>
    </source>
</evidence>
<dbReference type="InterPro" id="IPR020476">
    <property type="entry name" value="Nudix_hydrolase"/>
</dbReference>
<evidence type="ECO:0000256" key="7">
    <source>
        <dbReference type="ARBA" id="ARBA00022842"/>
    </source>
</evidence>
<evidence type="ECO:0000313" key="12">
    <source>
        <dbReference type="EMBL" id="GAA4391984.1"/>
    </source>
</evidence>